<dbReference type="PRINTS" id="PR00477">
    <property type="entry name" value="PHGLYCKINASE"/>
</dbReference>
<dbReference type="Pfam" id="PF00162">
    <property type="entry name" value="PGK"/>
    <property type="match status" value="1"/>
</dbReference>
<dbReference type="GO" id="GO:0006094">
    <property type="term" value="P:gluconeogenesis"/>
    <property type="evidence" value="ECO:0007669"/>
    <property type="project" value="TreeGrafter"/>
</dbReference>
<comment type="subunit">
    <text evidence="13">Monomer.</text>
</comment>
<organism evidence="14 15">
    <name type="scientific">Podarcis lilfordi</name>
    <name type="common">Lilford's wall lizard</name>
    <dbReference type="NCBI Taxonomy" id="74358"/>
    <lineage>
        <taxon>Eukaryota</taxon>
        <taxon>Metazoa</taxon>
        <taxon>Chordata</taxon>
        <taxon>Craniata</taxon>
        <taxon>Vertebrata</taxon>
        <taxon>Euteleostomi</taxon>
        <taxon>Lepidosauria</taxon>
        <taxon>Squamata</taxon>
        <taxon>Bifurcata</taxon>
        <taxon>Unidentata</taxon>
        <taxon>Episquamata</taxon>
        <taxon>Laterata</taxon>
        <taxon>Lacertibaenia</taxon>
        <taxon>Lacertidae</taxon>
        <taxon>Podarcis</taxon>
    </lineage>
</organism>
<name>A0AA35LI62_9SAUR</name>
<evidence type="ECO:0000256" key="4">
    <source>
        <dbReference type="ARBA" id="ARBA00013061"/>
    </source>
</evidence>
<dbReference type="GO" id="GO:0006096">
    <property type="term" value="P:glycolytic process"/>
    <property type="evidence" value="ECO:0007669"/>
    <property type="project" value="UniProtKB-KW"/>
</dbReference>
<evidence type="ECO:0000256" key="2">
    <source>
        <dbReference type="ARBA" id="ARBA00004838"/>
    </source>
</evidence>
<dbReference type="Proteomes" id="UP001178461">
    <property type="component" value="Chromosome 17"/>
</dbReference>
<dbReference type="PANTHER" id="PTHR11406">
    <property type="entry name" value="PHOSPHOGLYCERATE KINASE"/>
    <property type="match status" value="1"/>
</dbReference>
<evidence type="ECO:0000256" key="12">
    <source>
        <dbReference type="RuleBase" id="RU000532"/>
    </source>
</evidence>
<keyword evidence="15" id="KW-1185">Reference proteome</keyword>
<dbReference type="GO" id="GO:0004618">
    <property type="term" value="F:phosphoglycerate kinase activity"/>
    <property type="evidence" value="ECO:0007669"/>
    <property type="project" value="UniProtKB-EC"/>
</dbReference>
<dbReference type="GO" id="GO:0005829">
    <property type="term" value="C:cytosol"/>
    <property type="evidence" value="ECO:0007669"/>
    <property type="project" value="TreeGrafter"/>
</dbReference>
<evidence type="ECO:0000313" key="14">
    <source>
        <dbReference type="EMBL" id="CAI5796317.1"/>
    </source>
</evidence>
<keyword evidence="7" id="KW-0547">Nucleotide-binding</keyword>
<keyword evidence="9" id="KW-0067">ATP-binding</keyword>
<evidence type="ECO:0000256" key="9">
    <source>
        <dbReference type="ARBA" id="ARBA00022840"/>
    </source>
</evidence>
<reference evidence="14" key="1">
    <citation type="submission" date="2022-12" db="EMBL/GenBank/DDBJ databases">
        <authorList>
            <person name="Alioto T."/>
            <person name="Alioto T."/>
            <person name="Gomez Garrido J."/>
        </authorList>
    </citation>
    <scope>NUCLEOTIDE SEQUENCE</scope>
</reference>
<evidence type="ECO:0000256" key="11">
    <source>
        <dbReference type="ARBA" id="ARBA00023152"/>
    </source>
</evidence>
<dbReference type="GO" id="GO:0005524">
    <property type="term" value="F:ATP binding"/>
    <property type="evidence" value="ECO:0007669"/>
    <property type="project" value="UniProtKB-KW"/>
</dbReference>
<dbReference type="EC" id="2.7.2.3" evidence="4 12"/>
<dbReference type="Gene3D" id="3.40.50.1260">
    <property type="entry name" value="Phosphoglycerate kinase, N-terminal domain"/>
    <property type="match status" value="1"/>
</dbReference>
<comment type="pathway">
    <text evidence="2 12">Carbohydrate degradation; glycolysis; pyruvate from D-glyceraldehyde 3-phosphate: step 2/5.</text>
</comment>
<dbReference type="InterPro" id="IPR015824">
    <property type="entry name" value="Phosphoglycerate_kinase_N"/>
</dbReference>
<dbReference type="InterPro" id="IPR001576">
    <property type="entry name" value="Phosphoglycerate_kinase"/>
</dbReference>
<dbReference type="GO" id="GO:0043531">
    <property type="term" value="F:ADP binding"/>
    <property type="evidence" value="ECO:0007669"/>
    <property type="project" value="TreeGrafter"/>
</dbReference>
<sequence length="109" mass="11822">MSVSIKLTLSRCEVDVKGKLVVMRVDFNVPMKDNKITSNQRIKAAVLSIKHCLDDGAKSVVLMSHLGQPGGVPMPDKYSLKPVAAELRALLSRDVTFLNECVGIDVEAA</sequence>
<dbReference type="AlphaFoldDB" id="A0AA35LI62"/>
<evidence type="ECO:0000256" key="10">
    <source>
        <dbReference type="ARBA" id="ARBA00022842"/>
    </source>
</evidence>
<dbReference type="GO" id="GO:0046872">
    <property type="term" value="F:metal ion binding"/>
    <property type="evidence" value="ECO:0007669"/>
    <property type="project" value="UniProtKB-KW"/>
</dbReference>
<dbReference type="EMBL" id="OX395142">
    <property type="protein sequence ID" value="CAI5796317.1"/>
    <property type="molecule type" value="Genomic_DNA"/>
</dbReference>
<evidence type="ECO:0000256" key="1">
    <source>
        <dbReference type="ARBA" id="ARBA00001946"/>
    </source>
</evidence>
<evidence type="ECO:0000256" key="5">
    <source>
        <dbReference type="ARBA" id="ARBA00022679"/>
    </source>
</evidence>
<evidence type="ECO:0000256" key="8">
    <source>
        <dbReference type="ARBA" id="ARBA00022777"/>
    </source>
</evidence>
<evidence type="ECO:0000256" key="13">
    <source>
        <dbReference type="RuleBase" id="RU000696"/>
    </source>
</evidence>
<evidence type="ECO:0000256" key="3">
    <source>
        <dbReference type="ARBA" id="ARBA00008982"/>
    </source>
</evidence>
<keyword evidence="11" id="KW-0324">Glycolysis</keyword>
<gene>
    <name evidence="14" type="ORF">PODLI_1B014708</name>
</gene>
<keyword evidence="6" id="KW-0479">Metal-binding</keyword>
<protein>
    <recommendedName>
        <fullName evidence="4 12">Phosphoglycerate kinase</fullName>
        <ecNumber evidence="4 12">2.7.2.3</ecNumber>
    </recommendedName>
</protein>
<keyword evidence="8 12" id="KW-0418">Kinase</keyword>
<evidence type="ECO:0000256" key="7">
    <source>
        <dbReference type="ARBA" id="ARBA00022741"/>
    </source>
</evidence>
<evidence type="ECO:0000256" key="6">
    <source>
        <dbReference type="ARBA" id="ARBA00022723"/>
    </source>
</evidence>
<keyword evidence="5 12" id="KW-0808">Transferase</keyword>
<proteinExistence type="inferred from homology"/>
<dbReference type="InterPro" id="IPR036043">
    <property type="entry name" value="Phosphoglycerate_kinase_sf"/>
</dbReference>
<accession>A0AA35LI62</accession>
<comment type="catalytic activity">
    <reaction evidence="12">
        <text>(2R)-3-phosphoglycerate + ATP = (2R)-3-phospho-glyceroyl phosphate + ADP</text>
        <dbReference type="Rhea" id="RHEA:14801"/>
        <dbReference type="ChEBI" id="CHEBI:30616"/>
        <dbReference type="ChEBI" id="CHEBI:57604"/>
        <dbReference type="ChEBI" id="CHEBI:58272"/>
        <dbReference type="ChEBI" id="CHEBI:456216"/>
        <dbReference type="EC" id="2.7.2.3"/>
    </reaction>
</comment>
<evidence type="ECO:0000313" key="15">
    <source>
        <dbReference type="Proteomes" id="UP001178461"/>
    </source>
</evidence>
<comment type="similarity">
    <text evidence="3 12">Belongs to the phosphoglycerate kinase family.</text>
</comment>
<comment type="cofactor">
    <cofactor evidence="1">
        <name>Mg(2+)</name>
        <dbReference type="ChEBI" id="CHEBI:18420"/>
    </cofactor>
</comment>
<dbReference type="SUPFAM" id="SSF53748">
    <property type="entry name" value="Phosphoglycerate kinase"/>
    <property type="match status" value="1"/>
</dbReference>
<dbReference type="FunFam" id="3.40.50.1260:FF:000005">
    <property type="entry name" value="Phosphoglycerate kinase"/>
    <property type="match status" value="1"/>
</dbReference>
<keyword evidence="10" id="KW-0460">Magnesium</keyword>
<dbReference type="PANTHER" id="PTHR11406:SF0">
    <property type="entry name" value="PHOSPHOGLYCERATE KINASE"/>
    <property type="match status" value="1"/>
</dbReference>